<dbReference type="OrthoDB" id="6268479at2759"/>
<gene>
    <name evidence="2" type="ORF">SSLN_LOCUS16830</name>
</gene>
<organism evidence="4">
    <name type="scientific">Schistocephalus solidus</name>
    <name type="common">Tapeworm</name>
    <dbReference type="NCBI Taxonomy" id="70667"/>
    <lineage>
        <taxon>Eukaryota</taxon>
        <taxon>Metazoa</taxon>
        <taxon>Spiralia</taxon>
        <taxon>Lophotrochozoa</taxon>
        <taxon>Platyhelminthes</taxon>
        <taxon>Cestoda</taxon>
        <taxon>Eucestoda</taxon>
        <taxon>Diphyllobothriidea</taxon>
        <taxon>Diphyllobothriidae</taxon>
        <taxon>Schistocephalus</taxon>
    </lineage>
</organism>
<evidence type="ECO:0000256" key="1">
    <source>
        <dbReference type="SAM" id="MobiDB-lite"/>
    </source>
</evidence>
<evidence type="ECO:0000313" key="2">
    <source>
        <dbReference type="EMBL" id="VDM03216.1"/>
    </source>
</evidence>
<reference evidence="2 3" key="2">
    <citation type="submission" date="2018-11" db="EMBL/GenBank/DDBJ databases">
        <authorList>
            <consortium name="Pathogen Informatics"/>
        </authorList>
    </citation>
    <scope>NUCLEOTIDE SEQUENCE [LARGE SCALE GENOMIC DNA]</scope>
    <source>
        <strain evidence="2 3">NST_G2</strain>
    </source>
</reference>
<dbReference type="EMBL" id="UYSU01041588">
    <property type="protein sequence ID" value="VDM03216.1"/>
    <property type="molecule type" value="Genomic_DNA"/>
</dbReference>
<reference evidence="4" key="1">
    <citation type="submission" date="2016-06" db="UniProtKB">
        <authorList>
            <consortium name="WormBaseParasite"/>
        </authorList>
    </citation>
    <scope>IDENTIFICATION</scope>
</reference>
<keyword evidence="3" id="KW-1185">Reference proteome</keyword>
<name>A0A183TK32_SCHSO</name>
<evidence type="ECO:0000313" key="3">
    <source>
        <dbReference type="Proteomes" id="UP000275846"/>
    </source>
</evidence>
<dbReference type="WBParaSite" id="SSLN_0001747201-mRNA-1">
    <property type="protein sequence ID" value="SSLN_0001747201-mRNA-1"/>
    <property type="gene ID" value="SSLN_0001747201"/>
</dbReference>
<dbReference type="Proteomes" id="UP000275846">
    <property type="component" value="Unassembled WGS sequence"/>
</dbReference>
<evidence type="ECO:0000313" key="4">
    <source>
        <dbReference type="WBParaSite" id="SSLN_0001747201-mRNA-1"/>
    </source>
</evidence>
<proteinExistence type="predicted"/>
<protein>
    <submittedName>
        <fullName evidence="4">TBD domain-containing protein</fullName>
    </submittedName>
</protein>
<accession>A0A183TK32</accession>
<sequence length="137" mass="15275">MTDASVEYVKKLEKQKSEHETKMADLERENANRIGEMTEKFNRLKADLSTQVPQEFGGLENSILQHLPPDESSEQTALHHSFRSAHSAAHSAVKRTVTLPPQSSIERIQSAPARSRTPFAVGFCSPQPPRANRPEVS</sequence>
<feature type="region of interest" description="Disordered" evidence="1">
    <location>
        <begin position="84"/>
        <end position="137"/>
    </location>
</feature>
<dbReference type="AlphaFoldDB" id="A0A183TK32"/>